<accession>A0A926Z999</accession>
<dbReference type="Gene3D" id="3.40.190.10">
    <property type="entry name" value="Periplasmic binding protein-like II"/>
    <property type="match status" value="3"/>
</dbReference>
<dbReference type="InterPro" id="IPR050682">
    <property type="entry name" value="ModA/WtpA"/>
</dbReference>
<evidence type="ECO:0000256" key="1">
    <source>
        <dbReference type="SAM" id="Phobius"/>
    </source>
</evidence>
<dbReference type="PANTHER" id="PTHR30632:SF0">
    <property type="entry name" value="SULFATE-BINDING PROTEIN"/>
    <property type="match status" value="1"/>
</dbReference>
<keyword evidence="3" id="KW-1185">Reference proteome</keyword>
<dbReference type="GO" id="GO:0015689">
    <property type="term" value="P:molybdate ion transport"/>
    <property type="evidence" value="ECO:0007669"/>
    <property type="project" value="TreeGrafter"/>
</dbReference>
<sequence>MSTTFSPKNLQFVPLTPAQKQKNLFISLGISALSIALAIAPIPGLNQKIIIVTGTELQEPLQALQEKFKQTHPNIQLELKFQGSQDIVNRYIDNKNDFTPTVLIPANAESLKELQTRWQSQNGGDAFYEQPRAIAKTMLVGIAWAERGKVLFPKGSFNWNRIEQAMQAGNWQALGGNPSWGSFDFVTTDPTRSNSGQLTLALWAQSKLGTAPTAQNLNSPNIAALFGLVKRSVYQPPSSTDTLLKEFITRGENDADMGIVYESVVLYRWQQSATTQGKPYQIYYFSPTIETISTAAIAKRNIDNSQADAARKFIDFLTQPEQQAVFVQYGFRPVANNLDLKAIPNSPWNQNIPGAEVKPNVEAIASPNNEILSEIKRLWERAN</sequence>
<evidence type="ECO:0000313" key="2">
    <source>
        <dbReference type="EMBL" id="MBD2151714.1"/>
    </source>
</evidence>
<gene>
    <name evidence="2" type="ORF">H6F44_16530</name>
</gene>
<dbReference type="PANTHER" id="PTHR30632">
    <property type="entry name" value="MOLYBDATE-BINDING PERIPLASMIC PROTEIN"/>
    <property type="match status" value="1"/>
</dbReference>
<dbReference type="AlphaFoldDB" id="A0A926Z999"/>
<dbReference type="Proteomes" id="UP000631421">
    <property type="component" value="Unassembled WGS sequence"/>
</dbReference>
<dbReference type="EMBL" id="JACJPY010000064">
    <property type="protein sequence ID" value="MBD2151714.1"/>
    <property type="molecule type" value="Genomic_DNA"/>
</dbReference>
<evidence type="ECO:0000313" key="3">
    <source>
        <dbReference type="Proteomes" id="UP000631421"/>
    </source>
</evidence>
<comment type="caution">
    <text evidence="2">The sequence shown here is derived from an EMBL/GenBank/DDBJ whole genome shotgun (WGS) entry which is preliminary data.</text>
</comment>
<organism evidence="2 3">
    <name type="scientific">Pseudanabaena cinerea FACHB-1277</name>
    <dbReference type="NCBI Taxonomy" id="2949581"/>
    <lineage>
        <taxon>Bacteria</taxon>
        <taxon>Bacillati</taxon>
        <taxon>Cyanobacteriota</taxon>
        <taxon>Cyanophyceae</taxon>
        <taxon>Pseudanabaenales</taxon>
        <taxon>Pseudanabaenaceae</taxon>
        <taxon>Pseudanabaena</taxon>
        <taxon>Pseudanabaena cinerea</taxon>
    </lineage>
</organism>
<dbReference type="GO" id="GO:0030973">
    <property type="term" value="F:molybdate ion binding"/>
    <property type="evidence" value="ECO:0007669"/>
    <property type="project" value="TreeGrafter"/>
</dbReference>
<keyword evidence="1" id="KW-0472">Membrane</keyword>
<dbReference type="RefSeq" id="WP_190352132.1">
    <property type="nucleotide sequence ID" value="NZ_JACJPY010000064.1"/>
</dbReference>
<name>A0A926Z999_9CYAN</name>
<protein>
    <submittedName>
        <fullName evidence="2">Extracellular solute-binding protein</fullName>
    </submittedName>
</protein>
<dbReference type="Pfam" id="PF13531">
    <property type="entry name" value="SBP_bac_11"/>
    <property type="match status" value="1"/>
</dbReference>
<keyword evidence="1" id="KW-0812">Transmembrane</keyword>
<keyword evidence="1" id="KW-1133">Transmembrane helix</keyword>
<proteinExistence type="predicted"/>
<feature type="transmembrane region" description="Helical" evidence="1">
    <location>
        <begin position="24"/>
        <end position="42"/>
    </location>
</feature>
<reference evidence="2 3" key="1">
    <citation type="journal article" date="2015" name="ISME J.">
        <title>Draft Genome Sequence of Streptomyces incarnatus NRRL8089, which Produces the Nucleoside Antibiotic Sinefungin.</title>
        <authorList>
            <person name="Oshima K."/>
            <person name="Hattori M."/>
            <person name="Shimizu H."/>
            <person name="Fukuda K."/>
            <person name="Nemoto M."/>
            <person name="Inagaki K."/>
            <person name="Tamura T."/>
        </authorList>
    </citation>
    <scope>NUCLEOTIDE SEQUENCE [LARGE SCALE GENOMIC DNA]</scope>
    <source>
        <strain evidence="2 3">FACHB-1277</strain>
    </source>
</reference>
<dbReference type="SUPFAM" id="SSF53850">
    <property type="entry name" value="Periplasmic binding protein-like II"/>
    <property type="match status" value="1"/>
</dbReference>